<dbReference type="InterPro" id="IPR050515">
    <property type="entry name" value="Beta-lactam/transpept"/>
</dbReference>
<feature type="domain" description="PASTA" evidence="9">
    <location>
        <begin position="604"/>
        <end position="664"/>
    </location>
</feature>
<dbReference type="PANTHER" id="PTHR30627">
    <property type="entry name" value="PEPTIDOGLYCAN D,D-TRANSPEPTIDASE"/>
    <property type="match status" value="1"/>
</dbReference>
<proteinExistence type="inferred from homology"/>
<feature type="compositionally biased region" description="Acidic residues" evidence="7">
    <location>
        <begin position="730"/>
        <end position="750"/>
    </location>
</feature>
<dbReference type="InterPro" id="IPR005311">
    <property type="entry name" value="PBP_dimer"/>
</dbReference>
<sequence>MMKKQPNINFGAAILFVIFGLLFFVLLYRFISIQVTGEAGGEILAVKAQQKYEKERTIEAKRGTIYDRNGEVIATDTNSYKLIAILSESMTTNKKNPQHVVNPDKTARELAKVIDMKESEIYRLLTKLNDKNELPFQVEFGKAGRDLTNQTKREIEELKLPGITFIKDTKRFYPNGVFASHLVGYVEKKKLDDNKTETVGMLGLEQSLNDILTGKNGKVNYESDIWGYLLTDSKEKVSPAIDGKDIYLTIDKKIQTFLEDSMSKVDEKYKPKKMIAIVADPKTGEILAMSQRPSFHPKTKEGISDTWHNEAVENSFEPGSTMKIFTLAAAVEEGVFNPNELYKSGRYAVDPKSRPVGDHNNGQGWGTISYYEGVLRSSNVAFAKIVKEKLGYETFREYLSKFKLDQPTGIELPNEAAGKIQYEWPRDKATTGFGQASAITPIQQVQAATAVANDGTMMKPHVISKIVDPNKKDTVEKTEPEVAGNPISAETAKEVREILEDVVSAPKGTGYGLFNIDGYEISGKTGTAQIPKPGGGYLTGRQNLFFSFLGMAPTDDPKLIVYVAVEQPQIDIHTVGAQPVADIFKPVMKSSLQYLNIEPEVQEKAQFEKIPSVIGSSIEEAKNILSKNGVNPIVMGKGKKVIGQLPEKDTKLMTGENVVLLTDKDLTIPDMTGWSLRDVMKVAKLGHLELNTVGNGYVVKQNLKAGSIVKEGDYLIAELELPSKKYMKVEEEDDSGEVEESEEETIEMRD</sequence>
<feature type="region of interest" description="Disordered" evidence="7">
    <location>
        <begin position="727"/>
        <end position="750"/>
    </location>
</feature>
<dbReference type="Gene3D" id="3.30.70.2110">
    <property type="match status" value="1"/>
</dbReference>
<dbReference type="InterPro" id="IPR036138">
    <property type="entry name" value="PBP_dimer_sf"/>
</dbReference>
<dbReference type="RefSeq" id="WP_389215087.1">
    <property type="nucleotide sequence ID" value="NZ_JBIACJ010000001.1"/>
</dbReference>
<evidence type="ECO:0000256" key="5">
    <source>
        <dbReference type="ARBA" id="ARBA00023136"/>
    </source>
</evidence>
<dbReference type="InterPro" id="IPR012338">
    <property type="entry name" value="Beta-lactam/transpept-like"/>
</dbReference>
<dbReference type="Gene3D" id="3.90.1310.10">
    <property type="entry name" value="Penicillin-binding protein 2a (Domain 2)"/>
    <property type="match status" value="1"/>
</dbReference>
<dbReference type="Pfam" id="PF03793">
    <property type="entry name" value="PASTA"/>
    <property type="match status" value="2"/>
</dbReference>
<dbReference type="SUPFAM" id="SSF56519">
    <property type="entry name" value="Penicillin binding protein dimerisation domain"/>
    <property type="match status" value="1"/>
</dbReference>
<evidence type="ECO:0000313" key="11">
    <source>
        <dbReference type="Proteomes" id="UP001601058"/>
    </source>
</evidence>
<reference evidence="10 11" key="1">
    <citation type="submission" date="2024-08" db="EMBL/GenBank/DDBJ databases">
        <title>Two novel Cytobacillus novel species.</title>
        <authorList>
            <person name="Liu G."/>
        </authorList>
    </citation>
    <scope>NUCLEOTIDE SEQUENCE [LARGE SCALE GENOMIC DNA]</scope>
    <source>
        <strain evidence="10 11">FJAT-53684</strain>
    </source>
</reference>
<name>A0ABW6JWV4_9BACI</name>
<comment type="similarity">
    <text evidence="3">Belongs to the transpeptidase family.</text>
</comment>
<dbReference type="SMART" id="SM00740">
    <property type="entry name" value="PASTA"/>
    <property type="match status" value="2"/>
</dbReference>
<comment type="pathway">
    <text evidence="2">Cell wall biogenesis; peptidoglycan biosynthesis.</text>
</comment>
<dbReference type="CDD" id="cd06576">
    <property type="entry name" value="PASTA_Pbp2x-like_1"/>
    <property type="match status" value="1"/>
</dbReference>
<feature type="transmembrane region" description="Helical" evidence="8">
    <location>
        <begin position="12"/>
        <end position="31"/>
    </location>
</feature>
<dbReference type="CDD" id="cd06575">
    <property type="entry name" value="PASTA_Pbp2x-like_2"/>
    <property type="match status" value="1"/>
</dbReference>
<dbReference type="PANTHER" id="PTHR30627:SF26">
    <property type="entry name" value="PENICILLIN-BINDING PROTEIN 2B"/>
    <property type="match status" value="1"/>
</dbReference>
<dbReference type="InterPro" id="IPR001460">
    <property type="entry name" value="PCN-bd_Tpept"/>
</dbReference>
<organism evidence="10 11">
    <name type="scientific">Cytobacillus mangrovibacter</name>
    <dbReference type="NCBI Taxonomy" id="3299024"/>
    <lineage>
        <taxon>Bacteria</taxon>
        <taxon>Bacillati</taxon>
        <taxon>Bacillota</taxon>
        <taxon>Bacilli</taxon>
        <taxon>Bacillales</taxon>
        <taxon>Bacillaceae</taxon>
        <taxon>Cytobacillus</taxon>
    </lineage>
</organism>
<dbReference type="Gene3D" id="3.40.710.10">
    <property type="entry name" value="DD-peptidase/beta-lactamase superfamily"/>
    <property type="match status" value="1"/>
</dbReference>
<dbReference type="Proteomes" id="UP001601058">
    <property type="component" value="Unassembled WGS sequence"/>
</dbReference>
<evidence type="ECO:0000256" key="2">
    <source>
        <dbReference type="ARBA" id="ARBA00004752"/>
    </source>
</evidence>
<evidence type="ECO:0000256" key="6">
    <source>
        <dbReference type="ARBA" id="ARBA00034000"/>
    </source>
</evidence>
<gene>
    <name evidence="10" type="ORF">ACFYKT_02800</name>
</gene>
<dbReference type="PROSITE" id="PS51178">
    <property type="entry name" value="PASTA"/>
    <property type="match status" value="2"/>
</dbReference>
<dbReference type="Pfam" id="PF03717">
    <property type="entry name" value="PBP_dimer"/>
    <property type="match status" value="1"/>
</dbReference>
<evidence type="ECO:0000259" key="9">
    <source>
        <dbReference type="PROSITE" id="PS51178"/>
    </source>
</evidence>
<evidence type="ECO:0000256" key="3">
    <source>
        <dbReference type="ARBA" id="ARBA00007171"/>
    </source>
</evidence>
<comment type="caution">
    <text evidence="10">The sequence shown here is derived from an EMBL/GenBank/DDBJ whole genome shotgun (WGS) entry which is preliminary data.</text>
</comment>
<protein>
    <recommendedName>
        <fullName evidence="4">serine-type D-Ala-D-Ala carboxypeptidase</fullName>
        <ecNumber evidence="4">3.4.16.4</ecNumber>
    </recommendedName>
</protein>
<keyword evidence="5 8" id="KW-0472">Membrane</keyword>
<dbReference type="Pfam" id="PF00905">
    <property type="entry name" value="Transpeptidase"/>
    <property type="match status" value="1"/>
</dbReference>
<evidence type="ECO:0000256" key="4">
    <source>
        <dbReference type="ARBA" id="ARBA00012448"/>
    </source>
</evidence>
<dbReference type="EC" id="3.4.16.4" evidence="4"/>
<keyword evidence="11" id="KW-1185">Reference proteome</keyword>
<evidence type="ECO:0000313" key="10">
    <source>
        <dbReference type="EMBL" id="MFE8695283.1"/>
    </source>
</evidence>
<evidence type="ECO:0000256" key="8">
    <source>
        <dbReference type="SAM" id="Phobius"/>
    </source>
</evidence>
<evidence type="ECO:0000256" key="1">
    <source>
        <dbReference type="ARBA" id="ARBA00004370"/>
    </source>
</evidence>
<keyword evidence="8" id="KW-1133">Transmembrane helix</keyword>
<dbReference type="Gene3D" id="2.20.70.70">
    <property type="match status" value="1"/>
</dbReference>
<dbReference type="InterPro" id="IPR005543">
    <property type="entry name" value="PASTA_dom"/>
</dbReference>
<comment type="catalytic activity">
    <reaction evidence="6">
        <text>Preferential cleavage: (Ac)2-L-Lys-D-Ala-|-D-Ala. Also transpeptidation of peptidyl-alanyl moieties that are N-acyl substituents of D-alanine.</text>
        <dbReference type="EC" id="3.4.16.4"/>
    </reaction>
</comment>
<evidence type="ECO:0000256" key="7">
    <source>
        <dbReference type="SAM" id="MobiDB-lite"/>
    </source>
</evidence>
<dbReference type="SUPFAM" id="SSF54184">
    <property type="entry name" value="Penicillin-binding protein 2x (pbp-2x), c-terminal domain"/>
    <property type="match status" value="2"/>
</dbReference>
<dbReference type="EMBL" id="JBIACJ010000001">
    <property type="protein sequence ID" value="MFE8695283.1"/>
    <property type="molecule type" value="Genomic_DNA"/>
</dbReference>
<dbReference type="SUPFAM" id="SSF56601">
    <property type="entry name" value="beta-lactamase/transpeptidase-like"/>
    <property type="match status" value="1"/>
</dbReference>
<keyword evidence="8" id="KW-0812">Transmembrane</keyword>
<feature type="domain" description="PASTA" evidence="9">
    <location>
        <begin position="665"/>
        <end position="721"/>
    </location>
</feature>
<accession>A0ABW6JWV4</accession>
<comment type="subcellular location">
    <subcellularLocation>
        <location evidence="1">Membrane</location>
    </subcellularLocation>
</comment>